<dbReference type="InterPro" id="IPR019734">
    <property type="entry name" value="TPR_rpt"/>
</dbReference>
<dbReference type="Gene3D" id="1.25.40.10">
    <property type="entry name" value="Tetratricopeptide repeat domain"/>
    <property type="match status" value="2"/>
</dbReference>
<dbReference type="Proteomes" id="UP000190476">
    <property type="component" value="Chromosome I"/>
</dbReference>
<evidence type="ECO:0000256" key="2">
    <source>
        <dbReference type="ARBA" id="ARBA00022803"/>
    </source>
</evidence>
<dbReference type="GeneID" id="66302035"/>
<protein>
    <recommendedName>
        <fullName evidence="7">Tetratricopeptide repeat protein</fullName>
    </recommendedName>
</protein>
<dbReference type="AlphaFoldDB" id="A0A1U6JGX2"/>
<reference evidence="6" key="1">
    <citation type="submission" date="2017-03" db="EMBL/GenBank/DDBJ databases">
        <authorList>
            <person name="Falquet L."/>
            <person name="Falquet L."/>
        </authorList>
    </citation>
    <scope>NUCLEOTIDE SEQUENCE [LARGE SCALE GENOMIC DNA]</scope>
</reference>
<dbReference type="OrthoDB" id="1949098at2"/>
<dbReference type="PANTHER" id="PTHR45586:SF1">
    <property type="entry name" value="LIPOPOLYSACCHARIDE ASSEMBLY PROTEIN B"/>
    <property type="match status" value="1"/>
</dbReference>
<feature type="repeat" description="TPR" evidence="3">
    <location>
        <begin position="434"/>
        <end position="467"/>
    </location>
</feature>
<dbReference type="PROSITE" id="PS50005">
    <property type="entry name" value="TPR"/>
    <property type="match status" value="1"/>
</dbReference>
<dbReference type="RefSeq" id="WP_079481457.1">
    <property type="nucleotide sequence ID" value="NZ_CBML010000006.1"/>
</dbReference>
<evidence type="ECO:0000256" key="4">
    <source>
        <dbReference type="SAM" id="Phobius"/>
    </source>
</evidence>
<keyword evidence="4" id="KW-1133">Transmembrane helix</keyword>
<keyword evidence="4" id="KW-0812">Transmembrane</keyword>
<keyword evidence="2 3" id="KW-0802">TPR repeat</keyword>
<evidence type="ECO:0000256" key="3">
    <source>
        <dbReference type="PROSITE-ProRule" id="PRU00339"/>
    </source>
</evidence>
<name>A0A1U6JGX2_9CLOT</name>
<keyword evidence="1" id="KW-0677">Repeat</keyword>
<keyword evidence="6" id="KW-1185">Reference proteome</keyword>
<dbReference type="PANTHER" id="PTHR45586">
    <property type="entry name" value="TPR REPEAT-CONTAINING PROTEIN PA4667"/>
    <property type="match status" value="1"/>
</dbReference>
<keyword evidence="4" id="KW-0472">Membrane</keyword>
<evidence type="ECO:0000313" key="6">
    <source>
        <dbReference type="Proteomes" id="UP000190476"/>
    </source>
</evidence>
<evidence type="ECO:0008006" key="7">
    <source>
        <dbReference type="Google" id="ProtNLM"/>
    </source>
</evidence>
<organism evidence="5 6">
    <name type="scientific">Clostridium chauvoei JF4335</name>
    <dbReference type="NCBI Taxonomy" id="1351755"/>
    <lineage>
        <taxon>Bacteria</taxon>
        <taxon>Bacillati</taxon>
        <taxon>Bacillota</taxon>
        <taxon>Clostridia</taxon>
        <taxon>Eubacteriales</taxon>
        <taxon>Clostridiaceae</taxon>
        <taxon>Clostridium</taxon>
    </lineage>
</organism>
<accession>A0A1U6JGX2</accession>
<dbReference type="EMBL" id="LT799839">
    <property type="protein sequence ID" value="SLK19576.1"/>
    <property type="molecule type" value="Genomic_DNA"/>
</dbReference>
<evidence type="ECO:0000256" key="1">
    <source>
        <dbReference type="ARBA" id="ARBA00022737"/>
    </source>
</evidence>
<proteinExistence type="predicted"/>
<dbReference type="SUPFAM" id="SSF81901">
    <property type="entry name" value="HCP-like"/>
    <property type="match status" value="1"/>
</dbReference>
<dbReference type="SUPFAM" id="SSF48452">
    <property type="entry name" value="TPR-like"/>
    <property type="match status" value="1"/>
</dbReference>
<dbReference type="SMART" id="SM00028">
    <property type="entry name" value="TPR"/>
    <property type="match status" value="3"/>
</dbReference>
<gene>
    <name evidence="5" type="ORF">CCH01_17100</name>
</gene>
<sequence>MKSFIKKVSSSYKYIYNKFPYIEPILVISLSIMIVLSIILTIKGQSEGNDTTFTKNIAEELFYKGEYDKAIEEFKILQKDEGWPSWNVKIAEIYSLKGDRDRSNTILKESVVKRDKIIKEKGLKEYQDKDSKLMNNVILTFLMNNEKEEALTLGESHLQDYINDKQMLKTMTAVYMANSKYNKAEEMVDTYILNNKEAYDYSTAAEMYMFINKFDKGIDALSKAWALNSNDVSIYKVIYQIPQCDRKTIIEKLNKLSKENPNEIKYKIWLAQGYLGNEEVNKAEKILDKLEDEENNNLRLLKVEVYNKTKKQKEMKETIDEIIEQDKESYVSDAILSWEYYIEGQYDKSFELAKKSIVKNGDCAEIYGLLIPKIMIKKGDIKLAEPYLRTAIEKEPFNYNIMNSIADYYSSVSIDKEKAKNIYNISLAMKNNDSEATYNLANLYIAENNIKEAMNSIKKAINISDGVGKYHRMLGALYLEKELFEEGMEEIRLAYSMDENDMLALNNAACYYFAVEGDIERGMDNMQEAYDNLIKISRIDMQKSLTENYNKAKKIYDRYQNGNEPQIEIDEFILFY</sequence>
<feature type="transmembrane region" description="Helical" evidence="4">
    <location>
        <begin position="21"/>
        <end position="42"/>
    </location>
</feature>
<dbReference type="STRING" id="1351755.CCH01_17100"/>
<evidence type="ECO:0000313" key="5">
    <source>
        <dbReference type="EMBL" id="SLK19576.1"/>
    </source>
</evidence>
<dbReference type="InterPro" id="IPR051012">
    <property type="entry name" value="CellSynth/LPSAsmb/PSIAsmb"/>
</dbReference>
<dbReference type="InterPro" id="IPR011990">
    <property type="entry name" value="TPR-like_helical_dom_sf"/>
</dbReference>